<reference evidence="6" key="2">
    <citation type="submission" date="2021-01" db="UniProtKB">
        <authorList>
            <consortium name="EnsemblMetazoa"/>
        </authorList>
    </citation>
    <scope>IDENTIFICATION</scope>
</reference>
<evidence type="ECO:0000256" key="3">
    <source>
        <dbReference type="SAM" id="MobiDB-lite"/>
    </source>
</evidence>
<feature type="signal peptide" evidence="5">
    <location>
        <begin position="1"/>
        <end position="22"/>
    </location>
</feature>
<dbReference type="AlphaFoldDB" id="A0A7M7P1L4"/>
<feature type="chain" id="PRO_5029749825" evidence="5">
    <location>
        <begin position="23"/>
        <end position="872"/>
    </location>
</feature>
<protein>
    <submittedName>
        <fullName evidence="6">Uncharacterized protein</fullName>
    </submittedName>
</protein>
<dbReference type="PANTHER" id="PTHR45617">
    <property type="entry name" value="LEUCINE RICH REPEAT FAMILY PROTEIN"/>
    <property type="match status" value="1"/>
</dbReference>
<feature type="region of interest" description="Disordered" evidence="3">
    <location>
        <begin position="637"/>
        <end position="669"/>
    </location>
</feature>
<sequence length="872" mass="98826">MTLKGFLLLALLANLFRSPTNALKSRWSPCNETIDCGHRPWKTTVCIDCRNRRLENPPEWSTNASSDAIDFSGNSLRDTNISLDDGISLTYLSLSQNEISTIGPWDDDGLKTLRYVYLDGNRIKGLPKDVFGNLTELRWLDLSNNEITSEHIDLFWAANGSQLVGLDLSSNLLSALTRQIFIGLSFLTNVYLWDNRINVLESGWGDGLQNLRHLIISHNRLSEISNITFSGLRKLDTLHLQFNCITHLEDWWMQDLQNLRNLDLSYNNISHIYPQTLLNLSSLAVLNLMQNPMVDIYLPVYPMLKTLYISNILIKNVTLLLDMIPPNVNTLYVDEDQWNLTAEAVRCNLNNEGIDVVIKEIHKENLCEIAKNISTNETVSPPEPVSSKWAFWFLLLVAIGLVAAIVVAAFCLYRAIVRQHHCEHEIHIRKKQSIVYVPFTESLRIMNSASSSRCGTLEAHRQDETKPQGCSVEIGRPALKRNQSGLAAAFSELHKVQCSSGIDKVDMPVPGSKFHPGSSDGGEIFITEGLHERKQTTMLSFKPMGYRQRRRNSLPDRPMSQNKDGWLYEIIPPESDNNPSPSHVGRNVAQLRRDSKLLYQNIAGRCWTSRAERLASQRMKKSNGKYNLLRSLSTPTELETENDNCFPPIREDAPPVTPRPIITLTPPTSNSYEDVETVLYEECDRHEIDQVLSGETDFYDDVFDDDENYIVVLPSDTDKLLPEAKEEQVDERRLSTPSGKNDIETSNGQHSQTYENFPDRTDDTHVDHHDYVNAAFTEIPNCDDESLDDFSMGLSESDEEKGEDRIQLYGDDGKLLRIPSVRDSVLTQSTFETVSLLLSVSGENMFSSTSSFEFDEDDHDDKAMINSEMHTL</sequence>
<dbReference type="InterPro" id="IPR032675">
    <property type="entry name" value="LRR_dom_sf"/>
</dbReference>
<dbReference type="Pfam" id="PF13855">
    <property type="entry name" value="LRR_8"/>
    <property type="match status" value="2"/>
</dbReference>
<dbReference type="InterPro" id="IPR003591">
    <property type="entry name" value="Leu-rich_rpt_typical-subtyp"/>
</dbReference>
<keyword evidence="4" id="KW-0472">Membrane</keyword>
<evidence type="ECO:0000256" key="5">
    <source>
        <dbReference type="SAM" id="SignalP"/>
    </source>
</evidence>
<keyword evidence="7" id="KW-1185">Reference proteome</keyword>
<evidence type="ECO:0000256" key="1">
    <source>
        <dbReference type="ARBA" id="ARBA00022614"/>
    </source>
</evidence>
<dbReference type="RefSeq" id="XP_030844673.1">
    <property type="nucleotide sequence ID" value="XM_030988813.1"/>
</dbReference>
<dbReference type="KEGG" id="spu:115925220"/>
<keyword evidence="4" id="KW-0812">Transmembrane</keyword>
<proteinExistence type="predicted"/>
<evidence type="ECO:0000313" key="7">
    <source>
        <dbReference type="Proteomes" id="UP000007110"/>
    </source>
</evidence>
<evidence type="ECO:0000256" key="4">
    <source>
        <dbReference type="SAM" id="Phobius"/>
    </source>
</evidence>
<dbReference type="Gene3D" id="3.80.10.10">
    <property type="entry name" value="Ribonuclease Inhibitor"/>
    <property type="match status" value="2"/>
</dbReference>
<feature type="compositionally biased region" description="Polar residues" evidence="3">
    <location>
        <begin position="735"/>
        <end position="755"/>
    </location>
</feature>
<reference evidence="7" key="1">
    <citation type="submission" date="2015-02" db="EMBL/GenBank/DDBJ databases">
        <title>Genome sequencing for Strongylocentrotus purpuratus.</title>
        <authorList>
            <person name="Murali S."/>
            <person name="Liu Y."/>
            <person name="Vee V."/>
            <person name="English A."/>
            <person name="Wang M."/>
            <person name="Skinner E."/>
            <person name="Han Y."/>
            <person name="Muzny D.M."/>
            <person name="Worley K.C."/>
            <person name="Gibbs R.A."/>
        </authorList>
    </citation>
    <scope>NUCLEOTIDE SEQUENCE</scope>
</reference>
<dbReference type="InterPro" id="IPR001611">
    <property type="entry name" value="Leu-rich_rpt"/>
</dbReference>
<organism evidence="6 7">
    <name type="scientific">Strongylocentrotus purpuratus</name>
    <name type="common">Purple sea urchin</name>
    <dbReference type="NCBI Taxonomy" id="7668"/>
    <lineage>
        <taxon>Eukaryota</taxon>
        <taxon>Metazoa</taxon>
        <taxon>Echinodermata</taxon>
        <taxon>Eleutherozoa</taxon>
        <taxon>Echinozoa</taxon>
        <taxon>Echinoidea</taxon>
        <taxon>Euechinoidea</taxon>
        <taxon>Echinacea</taxon>
        <taxon>Camarodonta</taxon>
        <taxon>Echinidea</taxon>
        <taxon>Strongylocentrotidae</taxon>
        <taxon>Strongylocentrotus</taxon>
    </lineage>
</organism>
<dbReference type="SUPFAM" id="SSF52058">
    <property type="entry name" value="L domain-like"/>
    <property type="match status" value="1"/>
</dbReference>
<dbReference type="SMART" id="SM00369">
    <property type="entry name" value="LRR_TYP"/>
    <property type="match status" value="8"/>
</dbReference>
<dbReference type="Pfam" id="PF00560">
    <property type="entry name" value="LRR_1"/>
    <property type="match status" value="1"/>
</dbReference>
<evidence type="ECO:0000313" key="6">
    <source>
        <dbReference type="EnsemblMetazoa" id="XP_030844673"/>
    </source>
</evidence>
<dbReference type="InParanoid" id="A0A7M7P1L4"/>
<feature type="transmembrane region" description="Helical" evidence="4">
    <location>
        <begin position="389"/>
        <end position="413"/>
    </location>
</feature>
<name>A0A7M7P1L4_STRPU</name>
<keyword evidence="5" id="KW-0732">Signal</keyword>
<dbReference type="SMART" id="SM00365">
    <property type="entry name" value="LRR_SD22"/>
    <property type="match status" value="4"/>
</dbReference>
<feature type="compositionally biased region" description="Basic and acidic residues" evidence="3">
    <location>
        <begin position="722"/>
        <end position="734"/>
    </location>
</feature>
<dbReference type="EnsemblMetazoa" id="XM_030988813">
    <property type="protein sequence ID" value="XP_030844673"/>
    <property type="gene ID" value="LOC115925220"/>
</dbReference>
<evidence type="ECO:0000256" key="2">
    <source>
        <dbReference type="ARBA" id="ARBA00022737"/>
    </source>
</evidence>
<dbReference type="Proteomes" id="UP000007110">
    <property type="component" value="Unassembled WGS sequence"/>
</dbReference>
<keyword evidence="4" id="KW-1133">Transmembrane helix</keyword>
<accession>A0A7M7P1L4</accession>
<dbReference type="OrthoDB" id="676979at2759"/>
<keyword evidence="1" id="KW-0433">Leucine-rich repeat</keyword>
<dbReference type="PROSITE" id="PS51450">
    <property type="entry name" value="LRR"/>
    <property type="match status" value="3"/>
</dbReference>
<feature type="region of interest" description="Disordered" evidence="3">
    <location>
        <begin position="722"/>
        <end position="756"/>
    </location>
</feature>
<dbReference type="GeneID" id="115925220"/>
<keyword evidence="2" id="KW-0677">Repeat</keyword>
<feature type="compositionally biased region" description="Low complexity" evidence="3">
    <location>
        <begin position="659"/>
        <end position="668"/>
    </location>
</feature>
<dbReference type="PANTHER" id="PTHR45617:SF170">
    <property type="entry name" value="MIP14966P"/>
    <property type="match status" value="1"/>
</dbReference>